<dbReference type="AlphaFoldDB" id="A0A0E9R1I4"/>
<sequence length="71" mass="8158">MNFCIKLIKGIQIALQNKHAKKIQNRCCKIKFFPNTQPAPPSQFNRSSLATRTHTHTCTHSSTMVHFALKY</sequence>
<accession>A0A0E9R1I4</accession>
<proteinExistence type="predicted"/>
<evidence type="ECO:0000313" key="1">
    <source>
        <dbReference type="EMBL" id="JAH23036.1"/>
    </source>
</evidence>
<reference evidence="1" key="2">
    <citation type="journal article" date="2015" name="Fish Shellfish Immunol.">
        <title>Early steps in the European eel (Anguilla anguilla)-Vibrio vulnificus interaction in the gills: Role of the RtxA13 toxin.</title>
        <authorList>
            <person name="Callol A."/>
            <person name="Pajuelo D."/>
            <person name="Ebbesson L."/>
            <person name="Teles M."/>
            <person name="MacKenzie S."/>
            <person name="Amaro C."/>
        </authorList>
    </citation>
    <scope>NUCLEOTIDE SEQUENCE</scope>
</reference>
<protein>
    <submittedName>
        <fullName evidence="1">Uncharacterized protein</fullName>
    </submittedName>
</protein>
<reference evidence="1" key="1">
    <citation type="submission" date="2014-11" db="EMBL/GenBank/DDBJ databases">
        <authorList>
            <person name="Amaro Gonzalez C."/>
        </authorList>
    </citation>
    <scope>NUCLEOTIDE SEQUENCE</scope>
</reference>
<dbReference type="EMBL" id="GBXM01085541">
    <property type="protein sequence ID" value="JAH23036.1"/>
    <property type="molecule type" value="Transcribed_RNA"/>
</dbReference>
<organism evidence="1">
    <name type="scientific">Anguilla anguilla</name>
    <name type="common">European freshwater eel</name>
    <name type="synonym">Muraena anguilla</name>
    <dbReference type="NCBI Taxonomy" id="7936"/>
    <lineage>
        <taxon>Eukaryota</taxon>
        <taxon>Metazoa</taxon>
        <taxon>Chordata</taxon>
        <taxon>Craniata</taxon>
        <taxon>Vertebrata</taxon>
        <taxon>Euteleostomi</taxon>
        <taxon>Actinopterygii</taxon>
        <taxon>Neopterygii</taxon>
        <taxon>Teleostei</taxon>
        <taxon>Anguilliformes</taxon>
        <taxon>Anguillidae</taxon>
        <taxon>Anguilla</taxon>
    </lineage>
</organism>
<name>A0A0E9R1I4_ANGAN</name>